<dbReference type="PROSITE" id="PS50143">
    <property type="entry name" value="BIR_REPEAT_2"/>
    <property type="match status" value="1"/>
</dbReference>
<protein>
    <submittedName>
        <fullName evidence="1">Uncharacterized protein</fullName>
    </submittedName>
</protein>
<gene>
    <name evidence="1" type="ORF">OTI717_LOCUS43591</name>
</gene>
<accession>A0A820LDA3</accession>
<dbReference type="InterPro" id="IPR001370">
    <property type="entry name" value="BIR_rpt"/>
</dbReference>
<dbReference type="EMBL" id="CAJOAX010064089">
    <property type="protein sequence ID" value="CAF4352188.1"/>
    <property type="molecule type" value="Genomic_DNA"/>
</dbReference>
<dbReference type="SUPFAM" id="SSF57924">
    <property type="entry name" value="Inhibitor of apoptosis (IAP) repeat"/>
    <property type="match status" value="1"/>
</dbReference>
<evidence type="ECO:0000313" key="2">
    <source>
        <dbReference type="Proteomes" id="UP000663823"/>
    </source>
</evidence>
<dbReference type="AlphaFoldDB" id="A0A820LDA3"/>
<proteinExistence type="predicted"/>
<dbReference type="Pfam" id="PF00653">
    <property type="entry name" value="BIR"/>
    <property type="match status" value="1"/>
</dbReference>
<comment type="caution">
    <text evidence="1">The sequence shown here is derived from an EMBL/GenBank/DDBJ whole genome shotgun (WGS) entry which is preliminary data.</text>
</comment>
<feature type="non-terminal residue" evidence="1">
    <location>
        <position position="1"/>
    </location>
</feature>
<feature type="non-terminal residue" evidence="1">
    <location>
        <position position="87"/>
    </location>
</feature>
<name>A0A820LDA3_9BILA</name>
<reference evidence="1" key="1">
    <citation type="submission" date="2021-02" db="EMBL/GenBank/DDBJ databases">
        <authorList>
            <person name="Nowell W R."/>
        </authorList>
    </citation>
    <scope>NUCLEOTIDE SEQUENCE</scope>
</reference>
<evidence type="ECO:0000313" key="1">
    <source>
        <dbReference type="EMBL" id="CAF4352188.1"/>
    </source>
</evidence>
<organism evidence="1 2">
    <name type="scientific">Rotaria sordida</name>
    <dbReference type="NCBI Taxonomy" id="392033"/>
    <lineage>
        <taxon>Eukaryota</taxon>
        <taxon>Metazoa</taxon>
        <taxon>Spiralia</taxon>
        <taxon>Gnathifera</taxon>
        <taxon>Rotifera</taxon>
        <taxon>Eurotatoria</taxon>
        <taxon>Bdelloidea</taxon>
        <taxon>Philodinida</taxon>
        <taxon>Philodinidae</taxon>
        <taxon>Rotaria</taxon>
    </lineage>
</organism>
<dbReference type="Gene3D" id="1.10.1170.10">
    <property type="entry name" value="Inhibitor Of Apoptosis Protein (2mihbC-IAP-1), Chain A"/>
    <property type="match status" value="1"/>
</dbReference>
<sequence>ISKSFEGDLRNYQRNRQKLGVEFTEQSSITIERERSLINWSCTKPSRYDMIKGGWIISDTEDYSKCPHCHMHYYNWKSNDNPLIIHK</sequence>
<dbReference type="Proteomes" id="UP000663823">
    <property type="component" value="Unassembled WGS sequence"/>
</dbReference>